<organism evidence="2 3">
    <name type="scientific">Chengkuizengella marina</name>
    <dbReference type="NCBI Taxonomy" id="2507566"/>
    <lineage>
        <taxon>Bacteria</taxon>
        <taxon>Bacillati</taxon>
        <taxon>Bacillota</taxon>
        <taxon>Bacilli</taxon>
        <taxon>Bacillales</taxon>
        <taxon>Paenibacillaceae</taxon>
        <taxon>Chengkuizengella</taxon>
    </lineage>
</organism>
<feature type="compositionally biased region" description="Basic and acidic residues" evidence="1">
    <location>
        <begin position="56"/>
        <end position="70"/>
    </location>
</feature>
<evidence type="ECO:0000313" key="3">
    <source>
        <dbReference type="Proteomes" id="UP000448943"/>
    </source>
</evidence>
<evidence type="ECO:0000313" key="2">
    <source>
        <dbReference type="EMBL" id="NBI30571.1"/>
    </source>
</evidence>
<name>A0A6N9Q789_9BACL</name>
<feature type="region of interest" description="Disordered" evidence="1">
    <location>
        <begin position="52"/>
        <end position="89"/>
    </location>
</feature>
<dbReference type="AlphaFoldDB" id="A0A6N9Q789"/>
<evidence type="ECO:0000256" key="1">
    <source>
        <dbReference type="SAM" id="MobiDB-lite"/>
    </source>
</evidence>
<dbReference type="RefSeq" id="WP_160647385.1">
    <property type="nucleotide sequence ID" value="NZ_SIJB01000033.1"/>
</dbReference>
<dbReference type="EMBL" id="SIJB01000033">
    <property type="protein sequence ID" value="NBI30571.1"/>
    <property type="molecule type" value="Genomic_DNA"/>
</dbReference>
<comment type="caution">
    <text evidence="2">The sequence shown here is derived from an EMBL/GenBank/DDBJ whole genome shotgun (WGS) entry which is preliminary data.</text>
</comment>
<proteinExistence type="predicted"/>
<gene>
    <name evidence="2" type="ORF">ERL59_16600</name>
</gene>
<sequence length="89" mass="10322">MTNKDMSPMSGDPVETEGIYKNEWGREEMFKRGDIFPADPQMGTTAWVLSAFPPDQQRRETVDPRFRLDNTSESNHQNKPRLHVDRGDK</sequence>
<dbReference type="OrthoDB" id="2679121at2"/>
<keyword evidence="3" id="KW-1185">Reference proteome</keyword>
<accession>A0A6N9Q789</accession>
<reference evidence="2 3" key="1">
    <citation type="submission" date="2019-01" db="EMBL/GenBank/DDBJ databases">
        <title>Chengkuizengella sp. nov., isolated from deep-sea sediment of East Pacific Ocean.</title>
        <authorList>
            <person name="Yang J."/>
            <person name="Lai Q."/>
            <person name="Shao Z."/>
        </authorList>
    </citation>
    <scope>NUCLEOTIDE SEQUENCE [LARGE SCALE GENOMIC DNA]</scope>
    <source>
        <strain evidence="2 3">YPA3-1-1</strain>
    </source>
</reference>
<protein>
    <submittedName>
        <fullName evidence="2">Uncharacterized protein</fullName>
    </submittedName>
</protein>
<dbReference type="Proteomes" id="UP000448943">
    <property type="component" value="Unassembled WGS sequence"/>
</dbReference>